<dbReference type="Gene3D" id="3.90.1150.200">
    <property type="match status" value="1"/>
</dbReference>
<proteinExistence type="predicted"/>
<dbReference type="Pfam" id="PF08818">
    <property type="entry name" value="DUF1801"/>
    <property type="match status" value="1"/>
</dbReference>
<dbReference type="AlphaFoldDB" id="A0A9D1F835"/>
<feature type="domain" description="YdhG-like" evidence="1">
    <location>
        <begin position="16"/>
        <end position="110"/>
    </location>
</feature>
<reference evidence="2" key="2">
    <citation type="journal article" date="2021" name="PeerJ">
        <title>Extensive microbial diversity within the chicken gut microbiome revealed by metagenomics and culture.</title>
        <authorList>
            <person name="Gilroy R."/>
            <person name="Ravi A."/>
            <person name="Getino M."/>
            <person name="Pursley I."/>
            <person name="Horton D.L."/>
            <person name="Alikhan N.F."/>
            <person name="Baker D."/>
            <person name="Gharbi K."/>
            <person name="Hall N."/>
            <person name="Watson M."/>
            <person name="Adriaenssens E.M."/>
            <person name="Foster-Nyarko E."/>
            <person name="Jarju S."/>
            <person name="Secka A."/>
            <person name="Antonio M."/>
            <person name="Oren A."/>
            <person name="Chaudhuri R.R."/>
            <person name="La Ragione R."/>
            <person name="Hildebrand F."/>
            <person name="Pallen M.J."/>
        </authorList>
    </citation>
    <scope>NUCLEOTIDE SEQUENCE</scope>
    <source>
        <strain evidence="2">ChiBcec16-1751</strain>
    </source>
</reference>
<evidence type="ECO:0000259" key="1">
    <source>
        <dbReference type="Pfam" id="PF08818"/>
    </source>
</evidence>
<evidence type="ECO:0000313" key="2">
    <source>
        <dbReference type="EMBL" id="HIS64100.1"/>
    </source>
</evidence>
<accession>A0A9D1F835</accession>
<sequence length="127" mass="14994">MDVFTNYLARIQNQQQRDCMAGLLQWMEDQFPKLTPRLSWNQPVYTSHGTFIIGFARARHYLSVVPEPQGIAHFRDTIESRGYSCSNEQICMRWDMPLDYHLLEALIRFNLKEKAGCHTFWRTPQPS</sequence>
<organism evidence="2 3">
    <name type="scientific">Candidatus Avoscillospira avistercoris</name>
    <dbReference type="NCBI Taxonomy" id="2840707"/>
    <lineage>
        <taxon>Bacteria</taxon>
        <taxon>Bacillati</taxon>
        <taxon>Bacillota</taxon>
        <taxon>Clostridia</taxon>
        <taxon>Eubacteriales</taxon>
        <taxon>Oscillospiraceae</taxon>
        <taxon>Oscillospiraceae incertae sedis</taxon>
        <taxon>Candidatus Avoscillospira</taxon>
    </lineage>
</organism>
<dbReference type="EMBL" id="DVJJ01000034">
    <property type="protein sequence ID" value="HIS64100.1"/>
    <property type="molecule type" value="Genomic_DNA"/>
</dbReference>
<name>A0A9D1F835_9FIRM</name>
<dbReference type="InterPro" id="IPR014922">
    <property type="entry name" value="YdhG-like"/>
</dbReference>
<comment type="caution">
    <text evidence="2">The sequence shown here is derived from an EMBL/GenBank/DDBJ whole genome shotgun (WGS) entry which is preliminary data.</text>
</comment>
<dbReference type="SUPFAM" id="SSF159888">
    <property type="entry name" value="YdhG-like"/>
    <property type="match status" value="1"/>
</dbReference>
<gene>
    <name evidence="2" type="ORF">IAA83_01855</name>
</gene>
<dbReference type="Proteomes" id="UP000886741">
    <property type="component" value="Unassembled WGS sequence"/>
</dbReference>
<reference evidence="2" key="1">
    <citation type="submission" date="2020-10" db="EMBL/GenBank/DDBJ databases">
        <authorList>
            <person name="Gilroy R."/>
        </authorList>
    </citation>
    <scope>NUCLEOTIDE SEQUENCE</scope>
    <source>
        <strain evidence="2">ChiBcec16-1751</strain>
    </source>
</reference>
<evidence type="ECO:0000313" key="3">
    <source>
        <dbReference type="Proteomes" id="UP000886741"/>
    </source>
</evidence>
<protein>
    <submittedName>
        <fullName evidence="2">DUF1801 domain-containing protein</fullName>
    </submittedName>
</protein>